<keyword evidence="2" id="KW-1185">Reference proteome</keyword>
<reference evidence="1 2" key="1">
    <citation type="submission" date="2024-07" db="EMBL/GenBank/DDBJ databases">
        <title>Section-level genome sequencing and comparative genomics of Aspergillus sections Usti and Cavernicolus.</title>
        <authorList>
            <consortium name="Lawrence Berkeley National Laboratory"/>
            <person name="Nybo J.L."/>
            <person name="Vesth T.C."/>
            <person name="Theobald S."/>
            <person name="Frisvad J.C."/>
            <person name="Larsen T.O."/>
            <person name="Kjaerboelling I."/>
            <person name="Rothschild-Mancinelli K."/>
            <person name="Lyhne E.K."/>
            <person name="Kogle M.E."/>
            <person name="Barry K."/>
            <person name="Clum A."/>
            <person name="Na H."/>
            <person name="Ledsgaard L."/>
            <person name="Lin J."/>
            <person name="Lipzen A."/>
            <person name="Kuo A."/>
            <person name="Riley R."/>
            <person name="Mondo S."/>
            <person name="Labutti K."/>
            <person name="Haridas S."/>
            <person name="Pangalinan J."/>
            <person name="Salamov A.A."/>
            <person name="Simmons B.A."/>
            <person name="Magnuson J.K."/>
            <person name="Chen J."/>
            <person name="Drula E."/>
            <person name="Henrissat B."/>
            <person name="Wiebenga A."/>
            <person name="Lubbers R.J."/>
            <person name="Gomes A.C."/>
            <person name="Makela M.R."/>
            <person name="Stajich J."/>
            <person name="Grigoriev I.V."/>
            <person name="Mortensen U.H."/>
            <person name="De Vries R.P."/>
            <person name="Baker S.E."/>
            <person name="Andersen M.R."/>
        </authorList>
    </citation>
    <scope>NUCLEOTIDE SEQUENCE [LARGE SCALE GENOMIC DNA]</scope>
    <source>
        <strain evidence="1 2">CBS 123904</strain>
    </source>
</reference>
<evidence type="ECO:0000313" key="1">
    <source>
        <dbReference type="EMBL" id="KAL2834737.1"/>
    </source>
</evidence>
<organism evidence="1 2">
    <name type="scientific">Aspergillus pseudoustus</name>
    <dbReference type="NCBI Taxonomy" id="1810923"/>
    <lineage>
        <taxon>Eukaryota</taxon>
        <taxon>Fungi</taxon>
        <taxon>Dikarya</taxon>
        <taxon>Ascomycota</taxon>
        <taxon>Pezizomycotina</taxon>
        <taxon>Eurotiomycetes</taxon>
        <taxon>Eurotiomycetidae</taxon>
        <taxon>Eurotiales</taxon>
        <taxon>Aspergillaceae</taxon>
        <taxon>Aspergillus</taxon>
        <taxon>Aspergillus subgen. Nidulantes</taxon>
    </lineage>
</organism>
<name>A0ABR4J4J9_9EURO</name>
<proteinExistence type="predicted"/>
<dbReference type="Proteomes" id="UP001610446">
    <property type="component" value="Unassembled WGS sequence"/>
</dbReference>
<sequence>MGPQNAGRAVAALLTALLRFFFVLLRSPHPSPSPFVAFFFCYFPFFLAPRDSGRAPRPSHQFLTVAGIRPRAWDHASQPSQSEAYTRSITVKGSPRTGLATIKTHTLPLTYKPVSRPRQLNDDLPPPVVGLRHFDSRIKLGGGVSEKEKKGLARVFQLMRRGGDYLHFRRQGSPLVVPCR</sequence>
<evidence type="ECO:0008006" key="3">
    <source>
        <dbReference type="Google" id="ProtNLM"/>
    </source>
</evidence>
<accession>A0ABR4J4J9</accession>
<protein>
    <recommendedName>
        <fullName evidence="3">Secreted protein</fullName>
    </recommendedName>
</protein>
<dbReference type="EMBL" id="JBFXLU010000215">
    <property type="protein sequence ID" value="KAL2834737.1"/>
    <property type="molecule type" value="Genomic_DNA"/>
</dbReference>
<gene>
    <name evidence="1" type="ORF">BJY01DRAFT_80899</name>
</gene>
<evidence type="ECO:0000313" key="2">
    <source>
        <dbReference type="Proteomes" id="UP001610446"/>
    </source>
</evidence>
<comment type="caution">
    <text evidence="1">The sequence shown here is derived from an EMBL/GenBank/DDBJ whole genome shotgun (WGS) entry which is preliminary data.</text>
</comment>